<evidence type="ECO:0000313" key="2">
    <source>
        <dbReference type="Proteomes" id="UP000324222"/>
    </source>
</evidence>
<proteinExistence type="predicted"/>
<accession>A0A5B7GDA7</accession>
<reference evidence="1 2" key="1">
    <citation type="submission" date="2019-05" db="EMBL/GenBank/DDBJ databases">
        <title>Another draft genome of Portunus trituberculatus and its Hox gene families provides insights of decapod evolution.</title>
        <authorList>
            <person name="Jeong J.-H."/>
            <person name="Song I."/>
            <person name="Kim S."/>
            <person name="Choi T."/>
            <person name="Kim D."/>
            <person name="Ryu S."/>
            <person name="Kim W."/>
        </authorList>
    </citation>
    <scope>NUCLEOTIDE SEQUENCE [LARGE SCALE GENOMIC DNA]</scope>
    <source>
        <tissue evidence="1">Muscle</tissue>
    </source>
</reference>
<name>A0A5B7GDA7_PORTR</name>
<dbReference type="AlphaFoldDB" id="A0A5B7GDA7"/>
<comment type="caution">
    <text evidence="1">The sequence shown here is derived from an EMBL/GenBank/DDBJ whole genome shotgun (WGS) entry which is preliminary data.</text>
</comment>
<dbReference type="Proteomes" id="UP000324222">
    <property type="component" value="Unassembled WGS sequence"/>
</dbReference>
<gene>
    <name evidence="1" type="ORF">E2C01_050889</name>
</gene>
<organism evidence="1 2">
    <name type="scientific">Portunus trituberculatus</name>
    <name type="common">Swimming crab</name>
    <name type="synonym">Neptunus trituberculatus</name>
    <dbReference type="NCBI Taxonomy" id="210409"/>
    <lineage>
        <taxon>Eukaryota</taxon>
        <taxon>Metazoa</taxon>
        <taxon>Ecdysozoa</taxon>
        <taxon>Arthropoda</taxon>
        <taxon>Crustacea</taxon>
        <taxon>Multicrustacea</taxon>
        <taxon>Malacostraca</taxon>
        <taxon>Eumalacostraca</taxon>
        <taxon>Eucarida</taxon>
        <taxon>Decapoda</taxon>
        <taxon>Pleocyemata</taxon>
        <taxon>Brachyura</taxon>
        <taxon>Eubrachyura</taxon>
        <taxon>Portunoidea</taxon>
        <taxon>Portunidae</taxon>
        <taxon>Portuninae</taxon>
        <taxon>Portunus</taxon>
    </lineage>
</organism>
<evidence type="ECO:0000313" key="1">
    <source>
        <dbReference type="EMBL" id="MPC56922.1"/>
    </source>
</evidence>
<keyword evidence="2" id="KW-1185">Reference proteome</keyword>
<sequence length="109" mass="12086">MAAGLDVDCSPVTTSLPITTLTLRFSGGSLYTSSTRAELYYAVLEALFWRHLSIRMFISLLTVRLHCMPFILSLPLECDLVNKCLDFIHGLEGAGATVHFTWIPSHEAI</sequence>
<dbReference type="EMBL" id="VSRR010014357">
    <property type="protein sequence ID" value="MPC56922.1"/>
    <property type="molecule type" value="Genomic_DNA"/>
</dbReference>
<protein>
    <submittedName>
        <fullName evidence="1">Uncharacterized protein</fullName>
    </submittedName>
</protein>